<proteinExistence type="predicted"/>
<sequence length="466" mass="53352">MATGVAPEPEKKTVVFPGWVMLDRFGRTYCHGDLDAACEEANKKKTAVEVVTSTGHHCFMSFTFSDHKEGISYLDLHWPLEGSAKSESPFSVHAYPYLRATDKDLVLFDISLPSQTSFFDLPPDLFVYTAAGPSPWVQRLPLYIEDRERPFLRSNFTTGILRLAHHRFIVADLNVYLGKKEGSHDCSMLAELCVFNSETEEWKVIEEVPAPQPQDQSNGGQFPILWSTDDVLACDGRFLCWVDYLSGVLLSDFSTIDSPVLHFVPFPGGKEYSEEVLLSRCFAGRFRSVSISHGIMRFVHIDNDFHERIHVDWRRRLERSQGHQQPPQKITIWTLNMRGGNSKFEWEPHREINLDCLWAQCDYRALDIGQRLPQFPVICVEDPDALCCLLRDEGTPGKAWMVMLDMNYAYLRSCTPYINQHPYDAGRVDVETHQNFFSNVPQLPTVFSNYLERPSGNPPLYLLDIK</sequence>
<gene>
    <name evidence="3" type="ORF">TRAES_3BF036800190CFD_c1</name>
    <name evidence="2" type="ORF">TRAES_3BF037200010CFD_c1</name>
</gene>
<organism evidence="3">
    <name type="scientific">Triticum aestivum</name>
    <name type="common">Wheat</name>
    <dbReference type="NCBI Taxonomy" id="4565"/>
    <lineage>
        <taxon>Eukaryota</taxon>
        <taxon>Viridiplantae</taxon>
        <taxon>Streptophyta</taxon>
        <taxon>Embryophyta</taxon>
        <taxon>Tracheophyta</taxon>
        <taxon>Spermatophyta</taxon>
        <taxon>Magnoliopsida</taxon>
        <taxon>Liliopsida</taxon>
        <taxon>Poales</taxon>
        <taxon>Poaceae</taxon>
        <taxon>BOP clade</taxon>
        <taxon>Pooideae</taxon>
        <taxon>Triticodae</taxon>
        <taxon>Triticeae</taxon>
        <taxon>Triticinae</taxon>
        <taxon>Triticum</taxon>
    </lineage>
</organism>
<dbReference type="Pfam" id="PF07762">
    <property type="entry name" value="DUF1618"/>
    <property type="match status" value="1"/>
</dbReference>
<evidence type="ECO:0000259" key="1">
    <source>
        <dbReference type="Pfam" id="PF07762"/>
    </source>
</evidence>
<dbReference type="HOGENOM" id="CLU_654451_0_0_1"/>
<dbReference type="AlphaFoldDB" id="A0A077RTY6"/>
<protein>
    <recommendedName>
        <fullName evidence="1">DUF1618 domain-containing protein</fullName>
    </recommendedName>
</protein>
<reference evidence="3" key="1">
    <citation type="journal article" date="2014" name="Science">
        <title>Structural and functional partitioning of bread wheat chromosome 3B.</title>
        <authorList>
            <person name="Choulet F."/>
            <person name="Alberti A."/>
            <person name="Theil S."/>
            <person name="Glover N."/>
            <person name="Barbe V."/>
            <person name="Daron J."/>
            <person name="Pingault L."/>
            <person name="Sourdille P."/>
            <person name="Couloux A."/>
            <person name="Paux E."/>
            <person name="Leroy P."/>
            <person name="Mangenot S."/>
            <person name="Guilhot N."/>
            <person name="Le Gouis J."/>
            <person name="Balfourier F."/>
            <person name="Alaux M."/>
            <person name="Jamilloux V."/>
            <person name="Poulain J."/>
            <person name="Durand C."/>
            <person name="Bellec A."/>
            <person name="Gaspin C."/>
            <person name="Safar J."/>
            <person name="Dolezel J."/>
            <person name="Rogers J."/>
            <person name="Vandepoele K."/>
            <person name="Aury J.M."/>
            <person name="Mayer K."/>
            <person name="Berges H."/>
            <person name="Quesneville H."/>
            <person name="Wincker P."/>
            <person name="Feuillet C."/>
        </authorList>
    </citation>
    <scope>NUCLEOTIDE SEQUENCE</scope>
</reference>
<dbReference type="EMBL" id="HG670306">
    <property type="protein sequence ID" value="CDM83704.1"/>
    <property type="molecule type" value="Genomic_DNA"/>
</dbReference>
<evidence type="ECO:0000313" key="3">
    <source>
        <dbReference type="EMBL" id="CDM83704.1"/>
    </source>
</evidence>
<feature type="domain" description="DUF1618" evidence="1">
    <location>
        <begin position="241"/>
        <end position="387"/>
    </location>
</feature>
<accession>A0A077RTY6</accession>
<dbReference type="EMBL" id="HG670306">
    <property type="protein sequence ID" value="CDM83703.1"/>
    <property type="molecule type" value="Genomic_DNA"/>
</dbReference>
<dbReference type="PANTHER" id="PTHR33074">
    <property type="entry name" value="EXPRESSED PROTEIN-RELATED"/>
    <property type="match status" value="1"/>
</dbReference>
<name>A0A077RTY6_WHEAT</name>
<dbReference type="PANTHER" id="PTHR33074:SF87">
    <property type="entry name" value="DUF1618 DOMAIN-CONTAINING PROTEIN"/>
    <property type="match status" value="1"/>
</dbReference>
<dbReference type="ExpressionAtlas" id="A0A077RTY6">
    <property type="expression patterns" value="baseline"/>
</dbReference>
<evidence type="ECO:0000313" key="2">
    <source>
        <dbReference type="EMBL" id="CDM83703.1"/>
    </source>
</evidence>
<dbReference type="InterPro" id="IPR011676">
    <property type="entry name" value="DUF1618"/>
</dbReference>